<proteinExistence type="predicted"/>
<dbReference type="EMBL" id="CACVAS010000152">
    <property type="protein sequence ID" value="CAA6827574.1"/>
    <property type="molecule type" value="Genomic_DNA"/>
</dbReference>
<evidence type="ECO:0008006" key="3">
    <source>
        <dbReference type="Google" id="ProtNLM"/>
    </source>
</evidence>
<feature type="chain" id="PRO_5028295973" description="Lipoprotein" evidence="1">
    <location>
        <begin position="27"/>
        <end position="116"/>
    </location>
</feature>
<dbReference type="AlphaFoldDB" id="A0A6S6UDK6"/>
<accession>A0A6S6UDK6</accession>
<name>A0A6S6UDK6_9BACT</name>
<feature type="signal peptide" evidence="1">
    <location>
        <begin position="1"/>
        <end position="26"/>
    </location>
</feature>
<evidence type="ECO:0000313" key="2">
    <source>
        <dbReference type="EMBL" id="CAA6827574.1"/>
    </source>
</evidence>
<dbReference type="PROSITE" id="PS51257">
    <property type="entry name" value="PROKAR_LIPOPROTEIN"/>
    <property type="match status" value="1"/>
</dbReference>
<sequence>MKLTNLAIASLTTLLLVGCGGSGTTATETADLPADKTLVFFDNATSTQYLYDTEKKAYENMNADATKAYDMTSKNGQLYTWKHEISEGVHEQKIVMLHDDYTIGQTLPYTEFHYLA</sequence>
<protein>
    <recommendedName>
        <fullName evidence="3">Lipoprotein</fullName>
    </recommendedName>
</protein>
<keyword evidence="1" id="KW-0732">Signal</keyword>
<organism evidence="2">
    <name type="scientific">uncultured Sulfurovum sp</name>
    <dbReference type="NCBI Taxonomy" id="269237"/>
    <lineage>
        <taxon>Bacteria</taxon>
        <taxon>Pseudomonadati</taxon>
        <taxon>Campylobacterota</taxon>
        <taxon>Epsilonproteobacteria</taxon>
        <taxon>Campylobacterales</taxon>
        <taxon>Sulfurovaceae</taxon>
        <taxon>Sulfurovum</taxon>
        <taxon>environmental samples</taxon>
    </lineage>
</organism>
<gene>
    <name evidence="2" type="ORF">HELGO_WM62573</name>
</gene>
<reference evidence="2" key="1">
    <citation type="submission" date="2020-01" db="EMBL/GenBank/DDBJ databases">
        <authorList>
            <person name="Meier V. D."/>
            <person name="Meier V D."/>
        </authorList>
    </citation>
    <scope>NUCLEOTIDE SEQUENCE</scope>
    <source>
        <strain evidence="2">HLG_WM_MAG_01</strain>
    </source>
</reference>
<evidence type="ECO:0000256" key="1">
    <source>
        <dbReference type="SAM" id="SignalP"/>
    </source>
</evidence>
<feature type="non-terminal residue" evidence="2">
    <location>
        <position position="116"/>
    </location>
</feature>